<dbReference type="GO" id="GO:0034220">
    <property type="term" value="P:monoatomic ion transmembrane transport"/>
    <property type="evidence" value="ECO:0007669"/>
    <property type="project" value="UniProtKB-KW"/>
</dbReference>
<dbReference type="Pfam" id="PF02829">
    <property type="entry name" value="3H"/>
    <property type="match status" value="3"/>
</dbReference>
<feature type="transmembrane region" description="Helical" evidence="2">
    <location>
        <begin position="48"/>
        <end position="69"/>
    </location>
</feature>
<dbReference type="PANTHER" id="PTHR43833">
    <property type="entry name" value="POTASSIUM CHANNEL PROTEIN 2-RELATED-RELATED"/>
    <property type="match status" value="1"/>
</dbReference>
<gene>
    <name evidence="4" type="ORF">C7452_0126</name>
</gene>
<dbReference type="GO" id="GO:0036094">
    <property type="term" value="F:small molecule binding"/>
    <property type="evidence" value="ECO:0007669"/>
    <property type="project" value="InterPro"/>
</dbReference>
<dbReference type="Gene3D" id="3.40.50.720">
    <property type="entry name" value="NAD(P)-binding Rossmann-like Domain"/>
    <property type="match status" value="1"/>
</dbReference>
<feature type="domain" description="RCK N-terminal" evidence="3">
    <location>
        <begin position="118"/>
        <end position="237"/>
    </location>
</feature>
<dbReference type="InterPro" id="IPR004173">
    <property type="entry name" value="3H_domain"/>
</dbReference>
<dbReference type="Proteomes" id="UP000256864">
    <property type="component" value="Unassembled WGS sequence"/>
</dbReference>
<feature type="transmembrane region" description="Helical" evidence="2">
    <location>
        <begin position="20"/>
        <end position="42"/>
    </location>
</feature>
<keyword evidence="2" id="KW-0812">Transmembrane</keyword>
<sequence length="642" mass="72491">MPPQRNPMESIQYVPISIIYYALAALTALIVYGILGSIYIMGLDFYNAVYFTIITIATVGYGDIIPLTIPQKIFSVTLALGGVGLIAYVFSLTVSVVTMTLQDTISGARIRRLMQSMNNHFILCGFGRVGSAVFKELQKRNQKSIIIEKDREIVEKELWDDPNVLAIPESAADEETLRAAGIKRARGVIITTGDDVDNLFITLTCRELNPDIWIVTRASKRENIKRLYRAGANRVISPEISGGEDIYFAAMEPTMVKITVKHDVDDIGREARIILKHGCTLEDIEYHLPEFKEPLVRKIGVSEGGELERFLKILERDPARKSSLKRIYESVSGIHSHWISGPDRESIDAVIDELKSEGILLGVNLNDEEIKDVARKHGRLVEIIIKPEMSIVENHGVDDIRREAEIIINHGCTIEDIEYYLPGFSEPLRRNVGVSSMEEIGSFIKTLRSEPRKLESLDRLYTLSGGGIHSHRISGPDSKSLELVERELKKEGFLIGVNLKLSEIKSIIQESGRVVEMLLKHDLGNMDDKEIIIQRGGRILDSKHYLPGVKQVVTRNLNIRNMDDLKRCMEELETPDARRSLKALYSISRNIHSHTVAAADVRIIRKIEEDLRKRGILLGVNLTEDEIWEIVESEMMEKFCIE</sequence>
<keyword evidence="5" id="KW-1185">Reference proteome</keyword>
<dbReference type="InterPro" id="IPR035922">
    <property type="entry name" value="3H_dom_sf"/>
</dbReference>
<keyword evidence="2" id="KW-1133">Transmembrane helix</keyword>
<evidence type="ECO:0000313" key="5">
    <source>
        <dbReference type="Proteomes" id="UP000256864"/>
    </source>
</evidence>
<keyword evidence="4" id="KW-0813">Transport</keyword>
<dbReference type="InterPro" id="IPR036291">
    <property type="entry name" value="NAD(P)-bd_dom_sf"/>
</dbReference>
<evidence type="ECO:0000313" key="4">
    <source>
        <dbReference type="EMBL" id="REE28127.1"/>
    </source>
</evidence>
<comment type="caution">
    <text evidence="4">The sequence shown here is derived from an EMBL/GenBank/DDBJ whole genome shotgun (WGS) entry which is preliminary data.</text>
</comment>
<reference evidence="4 5" key="1">
    <citation type="submission" date="2018-07" db="EMBL/GenBank/DDBJ databases">
        <title>Genomic Encyclopedia of Type Strains, Phase IV (KMG-IV): sequencing the most valuable type-strain genomes for metagenomic binning, comparative biology and taxonomic classification.</title>
        <authorList>
            <person name="Goeker M."/>
        </authorList>
    </citation>
    <scope>NUCLEOTIDE SEQUENCE [LARGE SCALE GENOMIC DNA]</scope>
    <source>
        <strain evidence="4 5">DSM 7466</strain>
    </source>
</reference>
<keyword evidence="2" id="KW-0472">Membrane</keyword>
<dbReference type="InterPro" id="IPR003148">
    <property type="entry name" value="RCK_N"/>
</dbReference>
<protein>
    <submittedName>
        <fullName evidence="4">Voltage-gated potassium channel</fullName>
    </submittedName>
</protein>
<dbReference type="AlphaFoldDB" id="A0A371NC79"/>
<dbReference type="GO" id="GO:0006813">
    <property type="term" value="P:potassium ion transport"/>
    <property type="evidence" value="ECO:0007669"/>
    <property type="project" value="InterPro"/>
</dbReference>
<dbReference type="PANTHER" id="PTHR43833:SF9">
    <property type="entry name" value="POTASSIUM CHANNEL PROTEIN YUGO-RELATED"/>
    <property type="match status" value="1"/>
</dbReference>
<dbReference type="SUPFAM" id="SSF75500">
    <property type="entry name" value="Putative transcriptional regulator TM1602, C-terminal domain"/>
    <property type="match status" value="3"/>
</dbReference>
<proteinExistence type="predicted"/>
<feature type="transmembrane region" description="Helical" evidence="2">
    <location>
        <begin position="76"/>
        <end position="101"/>
    </location>
</feature>
<dbReference type="SUPFAM" id="SSF81324">
    <property type="entry name" value="Voltage-gated potassium channels"/>
    <property type="match status" value="1"/>
</dbReference>
<dbReference type="EMBL" id="QREL01000001">
    <property type="protein sequence ID" value="REE28127.1"/>
    <property type="molecule type" value="Genomic_DNA"/>
</dbReference>
<comment type="subcellular location">
    <subcellularLocation>
        <location evidence="1">Cell membrane</location>
        <topology evidence="1">Multi-pass membrane protein</topology>
    </subcellularLocation>
</comment>
<dbReference type="Gene3D" id="3.30.1340.20">
    <property type="entry name" value="3H domain"/>
    <property type="match status" value="3"/>
</dbReference>
<dbReference type="PROSITE" id="PS51201">
    <property type="entry name" value="RCK_N"/>
    <property type="match status" value="1"/>
</dbReference>
<dbReference type="Gene3D" id="1.10.287.70">
    <property type="match status" value="1"/>
</dbReference>
<evidence type="ECO:0000256" key="1">
    <source>
        <dbReference type="ARBA" id="ARBA00004651"/>
    </source>
</evidence>
<dbReference type="InterPro" id="IPR050721">
    <property type="entry name" value="Trk_Ktr_HKT_K-transport"/>
</dbReference>
<dbReference type="InterPro" id="IPR013099">
    <property type="entry name" value="K_chnl_dom"/>
</dbReference>
<name>A0A371NC79_9EURY</name>
<dbReference type="SUPFAM" id="SSF51735">
    <property type="entry name" value="NAD(P)-binding Rossmann-fold domains"/>
    <property type="match status" value="1"/>
</dbReference>
<dbReference type="GeneID" id="24854379"/>
<dbReference type="RefSeq" id="WP_170130267.1">
    <property type="nucleotide sequence ID" value="NZ_QREL01000001.1"/>
</dbReference>
<dbReference type="GO" id="GO:0005886">
    <property type="term" value="C:plasma membrane"/>
    <property type="evidence" value="ECO:0007669"/>
    <property type="project" value="UniProtKB-SubCell"/>
</dbReference>
<keyword evidence="4" id="KW-0407">Ion channel</keyword>
<dbReference type="Pfam" id="PF02254">
    <property type="entry name" value="TrkA_N"/>
    <property type="match status" value="1"/>
</dbReference>
<evidence type="ECO:0000256" key="2">
    <source>
        <dbReference type="SAM" id="Phobius"/>
    </source>
</evidence>
<accession>A0A371NC79</accession>
<keyword evidence="4" id="KW-0406">Ion transport</keyword>
<evidence type="ECO:0000259" key="3">
    <source>
        <dbReference type="PROSITE" id="PS51201"/>
    </source>
</evidence>
<dbReference type="Pfam" id="PF07885">
    <property type="entry name" value="Ion_trans_2"/>
    <property type="match status" value="1"/>
</dbReference>
<organism evidence="4 5">
    <name type="scientific">Methanothermobacter defluvii</name>
    <dbReference type="NCBI Taxonomy" id="49339"/>
    <lineage>
        <taxon>Archaea</taxon>
        <taxon>Methanobacteriati</taxon>
        <taxon>Methanobacteriota</taxon>
        <taxon>Methanomada group</taxon>
        <taxon>Methanobacteria</taxon>
        <taxon>Methanobacteriales</taxon>
        <taxon>Methanobacteriaceae</taxon>
        <taxon>Methanothermobacter</taxon>
    </lineage>
</organism>